<dbReference type="GO" id="GO:0016787">
    <property type="term" value="F:hydrolase activity"/>
    <property type="evidence" value="ECO:0007669"/>
    <property type="project" value="InterPro"/>
</dbReference>
<sequence>MVHYHLHSSFLFRYIALFKFMSRMERTHLSSGRMYLFIMTHVLHTVRVSAEKQRIAEEVASMLKLKVELDTSSSESIQTVVAALHAGAEFAEIPLYQCVLVAGSQSGVGGAQQIGMSCVVLRSSLISRAEFPSAKAIMDGFGGADLTISRLRHIL</sequence>
<dbReference type="AlphaFoldDB" id="A0AAN7L7X0"/>
<name>A0AAN7L7X0_TRANT</name>
<accession>A0AAN7L7X0</accession>
<gene>
    <name evidence="1" type="ORF">SAY86_006732</name>
</gene>
<evidence type="ECO:0000313" key="2">
    <source>
        <dbReference type="Proteomes" id="UP001346149"/>
    </source>
</evidence>
<dbReference type="PANTHER" id="PTHR42896:SF3">
    <property type="entry name" value="PROTEIN, PUTATIVE, EXPRESSED-RELATED"/>
    <property type="match status" value="1"/>
</dbReference>
<protein>
    <submittedName>
        <fullName evidence="1">Uncharacterized protein</fullName>
    </submittedName>
</protein>
<evidence type="ECO:0000313" key="1">
    <source>
        <dbReference type="EMBL" id="KAK4779204.1"/>
    </source>
</evidence>
<dbReference type="Proteomes" id="UP001346149">
    <property type="component" value="Unassembled WGS sequence"/>
</dbReference>
<reference evidence="1 2" key="1">
    <citation type="journal article" date="2023" name="Hortic Res">
        <title>Pangenome of water caltrop reveals structural variations and asymmetric subgenome divergence after allopolyploidization.</title>
        <authorList>
            <person name="Zhang X."/>
            <person name="Chen Y."/>
            <person name="Wang L."/>
            <person name="Yuan Y."/>
            <person name="Fang M."/>
            <person name="Shi L."/>
            <person name="Lu R."/>
            <person name="Comes H.P."/>
            <person name="Ma Y."/>
            <person name="Chen Y."/>
            <person name="Huang G."/>
            <person name="Zhou Y."/>
            <person name="Zheng Z."/>
            <person name="Qiu Y."/>
        </authorList>
    </citation>
    <scope>NUCLEOTIDE SEQUENCE [LARGE SCALE GENOMIC DNA]</scope>
    <source>
        <strain evidence="1">F231</strain>
    </source>
</reference>
<organism evidence="1 2">
    <name type="scientific">Trapa natans</name>
    <name type="common">Water chestnut</name>
    <dbReference type="NCBI Taxonomy" id="22666"/>
    <lineage>
        <taxon>Eukaryota</taxon>
        <taxon>Viridiplantae</taxon>
        <taxon>Streptophyta</taxon>
        <taxon>Embryophyta</taxon>
        <taxon>Tracheophyta</taxon>
        <taxon>Spermatophyta</taxon>
        <taxon>Magnoliopsida</taxon>
        <taxon>eudicotyledons</taxon>
        <taxon>Gunneridae</taxon>
        <taxon>Pentapetalae</taxon>
        <taxon>rosids</taxon>
        <taxon>malvids</taxon>
        <taxon>Myrtales</taxon>
        <taxon>Lythraceae</taxon>
        <taxon>Trapa</taxon>
    </lineage>
</organism>
<dbReference type="EMBL" id="JAXQNO010000017">
    <property type="protein sequence ID" value="KAK4779204.1"/>
    <property type="molecule type" value="Genomic_DNA"/>
</dbReference>
<proteinExistence type="predicted"/>
<keyword evidence="2" id="KW-1185">Reference proteome</keyword>
<comment type="caution">
    <text evidence="1">The sequence shown here is derived from an EMBL/GenBank/DDBJ whole genome shotgun (WGS) entry which is preliminary data.</text>
</comment>
<dbReference type="InterPro" id="IPR044999">
    <property type="entry name" value="CbbY-like"/>
</dbReference>
<dbReference type="PANTHER" id="PTHR42896">
    <property type="entry name" value="XYLULOSE-1,5-BISPHOSPHATE (XUBP) PHOSPHATASE"/>
    <property type="match status" value="1"/>
</dbReference>